<proteinExistence type="predicted"/>
<dbReference type="AlphaFoldDB" id="A0AAY4CYC4"/>
<dbReference type="Proteomes" id="UP000694580">
    <property type="component" value="Chromosome 8"/>
</dbReference>
<accession>A0AAY4CYC4</accession>
<feature type="region of interest" description="Disordered" evidence="1">
    <location>
        <begin position="86"/>
        <end position="146"/>
    </location>
</feature>
<reference evidence="2" key="2">
    <citation type="submission" date="2025-08" db="UniProtKB">
        <authorList>
            <consortium name="Ensembl"/>
        </authorList>
    </citation>
    <scope>IDENTIFICATION</scope>
</reference>
<feature type="region of interest" description="Disordered" evidence="1">
    <location>
        <begin position="42"/>
        <end position="63"/>
    </location>
</feature>
<protein>
    <submittedName>
        <fullName evidence="2">Uncharacterized protein</fullName>
    </submittedName>
</protein>
<dbReference type="GeneTree" id="ENSGT01120000277700"/>
<evidence type="ECO:0000313" key="3">
    <source>
        <dbReference type="Proteomes" id="UP000694580"/>
    </source>
</evidence>
<name>A0AAY4CYC4_9TELE</name>
<keyword evidence="3" id="KW-1185">Reference proteome</keyword>
<reference evidence="2" key="3">
    <citation type="submission" date="2025-09" db="UniProtKB">
        <authorList>
            <consortium name="Ensembl"/>
        </authorList>
    </citation>
    <scope>IDENTIFICATION</scope>
</reference>
<organism evidence="2 3">
    <name type="scientific">Denticeps clupeoides</name>
    <name type="common">denticle herring</name>
    <dbReference type="NCBI Taxonomy" id="299321"/>
    <lineage>
        <taxon>Eukaryota</taxon>
        <taxon>Metazoa</taxon>
        <taxon>Chordata</taxon>
        <taxon>Craniata</taxon>
        <taxon>Vertebrata</taxon>
        <taxon>Euteleostomi</taxon>
        <taxon>Actinopterygii</taxon>
        <taxon>Neopterygii</taxon>
        <taxon>Teleostei</taxon>
        <taxon>Clupei</taxon>
        <taxon>Clupeiformes</taxon>
        <taxon>Denticipitoidei</taxon>
        <taxon>Denticipitidae</taxon>
        <taxon>Denticeps</taxon>
    </lineage>
</organism>
<sequence>SDQELEAAANPLLLSDLQLPDSSWLEPADPAWLELDLEPAGPAWLDSDLEPAGPPAGSAWLEPDLGPAGSAWLEPDLVAVDPAWLEPDLEPAGPSWLEPDLEPAAGPEGPGPPCRGASLRDRGRHSRPRRGSASTDCTVGASPDWASPVIPLQRHLYA</sequence>
<reference evidence="2 3" key="1">
    <citation type="submission" date="2020-06" db="EMBL/GenBank/DDBJ databases">
        <authorList>
            <consortium name="Wellcome Sanger Institute Data Sharing"/>
        </authorList>
    </citation>
    <scope>NUCLEOTIDE SEQUENCE [LARGE SCALE GENOMIC DNA]</scope>
</reference>
<dbReference type="Ensembl" id="ENSDCDT00010047881.1">
    <property type="protein sequence ID" value="ENSDCDP00010038275.1"/>
    <property type="gene ID" value="ENSDCDG00010024768.1"/>
</dbReference>
<evidence type="ECO:0000313" key="2">
    <source>
        <dbReference type="Ensembl" id="ENSDCDP00010038275.1"/>
    </source>
</evidence>
<evidence type="ECO:0000256" key="1">
    <source>
        <dbReference type="SAM" id="MobiDB-lite"/>
    </source>
</evidence>